<sequence length="114" mass="13344">MIPSPAACLFSPAWMASLCEIQLPEGRLQQRTCVLPSGRVKKILVVVDLSPHPHTIFRSTWTNLCVEKFFWARILSKKHNQGYRKFREAEKTGELMYSYLHVETTKFQLIRIFF</sequence>
<reference evidence="2" key="3">
    <citation type="submission" date="2018-08" db="UniProtKB">
        <authorList>
            <consortium name="EnsemblPlants"/>
        </authorList>
    </citation>
    <scope>IDENTIFICATION</scope>
    <source>
        <strain evidence="2">cv. Bd21</strain>
    </source>
</reference>
<proteinExistence type="predicted"/>
<reference evidence="1 2" key="1">
    <citation type="journal article" date="2010" name="Nature">
        <title>Genome sequencing and analysis of the model grass Brachypodium distachyon.</title>
        <authorList>
            <consortium name="International Brachypodium Initiative"/>
        </authorList>
    </citation>
    <scope>NUCLEOTIDE SEQUENCE [LARGE SCALE GENOMIC DNA]</scope>
    <source>
        <strain evidence="1 2">Bd21</strain>
    </source>
</reference>
<dbReference type="Proteomes" id="UP000008810">
    <property type="component" value="Chromosome 3"/>
</dbReference>
<dbReference type="Gramene" id="KQJ97706">
    <property type="protein sequence ID" value="KQJ97706"/>
    <property type="gene ID" value="BRADI_3g32715v3"/>
</dbReference>
<keyword evidence="3" id="KW-1185">Reference proteome</keyword>
<accession>A0A0Q3HW59</accession>
<name>A0A0Q3HW59_BRADI</name>
<organism evidence="1">
    <name type="scientific">Brachypodium distachyon</name>
    <name type="common">Purple false brome</name>
    <name type="synonym">Trachynia distachya</name>
    <dbReference type="NCBI Taxonomy" id="15368"/>
    <lineage>
        <taxon>Eukaryota</taxon>
        <taxon>Viridiplantae</taxon>
        <taxon>Streptophyta</taxon>
        <taxon>Embryophyta</taxon>
        <taxon>Tracheophyta</taxon>
        <taxon>Spermatophyta</taxon>
        <taxon>Magnoliopsida</taxon>
        <taxon>Liliopsida</taxon>
        <taxon>Poales</taxon>
        <taxon>Poaceae</taxon>
        <taxon>BOP clade</taxon>
        <taxon>Pooideae</taxon>
        <taxon>Stipodae</taxon>
        <taxon>Brachypodieae</taxon>
        <taxon>Brachypodium</taxon>
    </lineage>
</organism>
<dbReference type="InParanoid" id="A0A0Q3HW59"/>
<dbReference type="AlphaFoldDB" id="A0A0Q3HW59"/>
<dbReference type="EnsemblPlants" id="KQJ97706">
    <property type="protein sequence ID" value="KQJ97706"/>
    <property type="gene ID" value="BRADI_3g32715v3"/>
</dbReference>
<evidence type="ECO:0000313" key="1">
    <source>
        <dbReference type="EMBL" id="KQJ97706.1"/>
    </source>
</evidence>
<evidence type="ECO:0000313" key="3">
    <source>
        <dbReference type="Proteomes" id="UP000008810"/>
    </source>
</evidence>
<gene>
    <name evidence="1" type="ORF">BRADI_3g32715v3</name>
</gene>
<evidence type="ECO:0000313" key="2">
    <source>
        <dbReference type="EnsemblPlants" id="KQJ97706"/>
    </source>
</evidence>
<protein>
    <submittedName>
        <fullName evidence="1 2">Uncharacterized protein</fullName>
    </submittedName>
</protein>
<reference evidence="1" key="2">
    <citation type="submission" date="2017-06" db="EMBL/GenBank/DDBJ databases">
        <title>WGS assembly of Brachypodium distachyon.</title>
        <authorList>
            <consortium name="The International Brachypodium Initiative"/>
            <person name="Lucas S."/>
            <person name="Harmon-Smith M."/>
            <person name="Lail K."/>
            <person name="Tice H."/>
            <person name="Grimwood J."/>
            <person name="Bruce D."/>
            <person name="Barry K."/>
            <person name="Shu S."/>
            <person name="Lindquist E."/>
            <person name="Wang M."/>
            <person name="Pitluck S."/>
            <person name="Vogel J.P."/>
            <person name="Garvin D.F."/>
            <person name="Mockler T.C."/>
            <person name="Schmutz J."/>
            <person name="Rokhsar D."/>
            <person name="Bevan M.W."/>
        </authorList>
    </citation>
    <scope>NUCLEOTIDE SEQUENCE</scope>
    <source>
        <strain evidence="1">Bd21</strain>
    </source>
</reference>
<dbReference type="EMBL" id="CM000882">
    <property type="protein sequence ID" value="KQJ97706.1"/>
    <property type="molecule type" value="Genomic_DNA"/>
</dbReference>